<proteinExistence type="predicted"/>
<dbReference type="KEGG" id="chya:V22_03680"/>
<keyword evidence="2" id="KW-1185">Reference proteome</keyword>
<dbReference type="OrthoDB" id="284920at2"/>
<sequence length="102" mass="11100">MNSDQAKHRGVKQLAAVVLLVSLIWLLVLPAVTRLPAVQNRIARHESAGIDPTAFFYTDHDGLEEWVKEVENDLEGISKPLLGKTEAGGGLDRAPGRVFVAD</sequence>
<accession>A0A517T461</accession>
<reference evidence="1 2" key="1">
    <citation type="submission" date="2019-02" db="EMBL/GenBank/DDBJ databases">
        <title>Deep-cultivation of Planctomycetes and their phenomic and genomic characterization uncovers novel biology.</title>
        <authorList>
            <person name="Wiegand S."/>
            <person name="Jogler M."/>
            <person name="Boedeker C."/>
            <person name="Pinto D."/>
            <person name="Vollmers J."/>
            <person name="Rivas-Marin E."/>
            <person name="Kohn T."/>
            <person name="Peeters S.H."/>
            <person name="Heuer A."/>
            <person name="Rast P."/>
            <person name="Oberbeckmann S."/>
            <person name="Bunk B."/>
            <person name="Jeske O."/>
            <person name="Meyerdierks A."/>
            <person name="Storesund J.E."/>
            <person name="Kallscheuer N."/>
            <person name="Luecker S."/>
            <person name="Lage O.M."/>
            <person name="Pohl T."/>
            <person name="Merkel B.J."/>
            <person name="Hornburger P."/>
            <person name="Mueller R.-W."/>
            <person name="Bruemmer F."/>
            <person name="Labrenz M."/>
            <person name="Spormann A.M."/>
            <person name="Op den Camp H."/>
            <person name="Overmann J."/>
            <person name="Amann R."/>
            <person name="Jetten M.S.M."/>
            <person name="Mascher T."/>
            <person name="Medema M.H."/>
            <person name="Devos D.P."/>
            <person name="Kaster A.-K."/>
            <person name="Ovreas L."/>
            <person name="Rohde M."/>
            <person name="Galperin M.Y."/>
            <person name="Jogler C."/>
        </authorList>
    </citation>
    <scope>NUCLEOTIDE SEQUENCE [LARGE SCALE GENOMIC DNA]</scope>
    <source>
        <strain evidence="1 2">V22</strain>
    </source>
</reference>
<dbReference type="AlphaFoldDB" id="A0A517T461"/>
<organism evidence="1 2">
    <name type="scientific">Calycomorphotria hydatis</name>
    <dbReference type="NCBI Taxonomy" id="2528027"/>
    <lineage>
        <taxon>Bacteria</taxon>
        <taxon>Pseudomonadati</taxon>
        <taxon>Planctomycetota</taxon>
        <taxon>Planctomycetia</taxon>
        <taxon>Planctomycetales</taxon>
        <taxon>Planctomycetaceae</taxon>
        <taxon>Calycomorphotria</taxon>
    </lineage>
</organism>
<evidence type="ECO:0000313" key="1">
    <source>
        <dbReference type="EMBL" id="QDT63150.1"/>
    </source>
</evidence>
<protein>
    <submittedName>
        <fullName evidence="1">Uncharacterized protein</fullName>
    </submittedName>
</protein>
<evidence type="ECO:0000313" key="2">
    <source>
        <dbReference type="Proteomes" id="UP000319976"/>
    </source>
</evidence>
<gene>
    <name evidence="1" type="ORF">V22_03680</name>
</gene>
<name>A0A517T461_9PLAN</name>
<dbReference type="EMBL" id="CP036316">
    <property type="protein sequence ID" value="QDT63150.1"/>
    <property type="molecule type" value="Genomic_DNA"/>
</dbReference>
<dbReference type="RefSeq" id="WP_145259237.1">
    <property type="nucleotide sequence ID" value="NZ_CP036316.1"/>
</dbReference>
<dbReference type="Proteomes" id="UP000319976">
    <property type="component" value="Chromosome"/>
</dbReference>